<dbReference type="PIRSF" id="PIRSF038471">
    <property type="entry name" value="MreC"/>
    <property type="match status" value="1"/>
</dbReference>
<comment type="caution">
    <text evidence="9">The sequence shown here is derived from an EMBL/GenBank/DDBJ whole genome shotgun (WGS) entry which is preliminary data.</text>
</comment>
<dbReference type="InterPro" id="IPR042177">
    <property type="entry name" value="Cell/Rod_1"/>
</dbReference>
<gene>
    <name evidence="9" type="primary">mreC</name>
    <name evidence="9" type="ORF">C1877_03135</name>
</gene>
<organism evidence="9 10">
    <name type="scientific">Gordonibacter pamelaeae</name>
    <dbReference type="NCBI Taxonomy" id="471189"/>
    <lineage>
        <taxon>Bacteria</taxon>
        <taxon>Bacillati</taxon>
        <taxon>Actinomycetota</taxon>
        <taxon>Coriobacteriia</taxon>
        <taxon>Eggerthellales</taxon>
        <taxon>Eggerthellaceae</taxon>
        <taxon>Gordonibacter</taxon>
    </lineage>
</organism>
<feature type="coiled-coil region" evidence="6">
    <location>
        <begin position="83"/>
        <end position="113"/>
    </location>
</feature>
<dbReference type="GO" id="GO:0005886">
    <property type="term" value="C:plasma membrane"/>
    <property type="evidence" value="ECO:0007669"/>
    <property type="project" value="TreeGrafter"/>
</dbReference>
<keyword evidence="6" id="KW-0175">Coiled coil</keyword>
<feature type="compositionally biased region" description="Gly residues" evidence="7">
    <location>
        <begin position="292"/>
        <end position="301"/>
    </location>
</feature>
<dbReference type="RefSeq" id="WP_114568354.1">
    <property type="nucleotide sequence ID" value="NZ_CABMMS010000002.1"/>
</dbReference>
<keyword evidence="10" id="KW-1185">Reference proteome</keyword>
<dbReference type="EMBL" id="PPTS01000002">
    <property type="protein sequence ID" value="RDB66206.1"/>
    <property type="molecule type" value="Genomic_DNA"/>
</dbReference>
<dbReference type="InterPro" id="IPR055342">
    <property type="entry name" value="MreC_beta-barrel_core"/>
</dbReference>
<protein>
    <recommendedName>
        <fullName evidence="2 5">Cell shape-determining protein MreC</fullName>
    </recommendedName>
    <alternativeName>
        <fullName evidence="4 5">Cell shape protein MreC</fullName>
    </alternativeName>
</protein>
<dbReference type="InterPro" id="IPR007221">
    <property type="entry name" value="MreC"/>
</dbReference>
<comment type="function">
    <text evidence="5">Involved in formation and maintenance of cell shape.</text>
</comment>
<dbReference type="Pfam" id="PF04085">
    <property type="entry name" value="MreC"/>
    <property type="match status" value="1"/>
</dbReference>
<evidence type="ECO:0000313" key="10">
    <source>
        <dbReference type="Proteomes" id="UP000254000"/>
    </source>
</evidence>
<evidence type="ECO:0000256" key="1">
    <source>
        <dbReference type="ARBA" id="ARBA00009369"/>
    </source>
</evidence>
<dbReference type="AlphaFoldDB" id="A0A369M6W3"/>
<dbReference type="OrthoDB" id="9808025at2"/>
<proteinExistence type="inferred from homology"/>
<accession>A0A369M6W3</accession>
<keyword evidence="3 5" id="KW-0133">Cell shape</keyword>
<dbReference type="NCBIfam" id="TIGR00219">
    <property type="entry name" value="mreC"/>
    <property type="match status" value="1"/>
</dbReference>
<evidence type="ECO:0000259" key="8">
    <source>
        <dbReference type="Pfam" id="PF04085"/>
    </source>
</evidence>
<dbReference type="PANTHER" id="PTHR34138:SF1">
    <property type="entry name" value="CELL SHAPE-DETERMINING PROTEIN MREC"/>
    <property type="match status" value="1"/>
</dbReference>
<evidence type="ECO:0000256" key="4">
    <source>
        <dbReference type="ARBA" id="ARBA00032089"/>
    </source>
</evidence>
<feature type="compositionally biased region" description="Acidic residues" evidence="7">
    <location>
        <begin position="302"/>
        <end position="314"/>
    </location>
</feature>
<evidence type="ECO:0000256" key="3">
    <source>
        <dbReference type="ARBA" id="ARBA00022960"/>
    </source>
</evidence>
<dbReference type="InterPro" id="IPR042175">
    <property type="entry name" value="Cell/Rod_MreC_2"/>
</dbReference>
<dbReference type="GO" id="GO:0008360">
    <property type="term" value="P:regulation of cell shape"/>
    <property type="evidence" value="ECO:0007669"/>
    <property type="project" value="UniProtKB-KW"/>
</dbReference>
<evidence type="ECO:0000256" key="6">
    <source>
        <dbReference type="SAM" id="Coils"/>
    </source>
</evidence>
<evidence type="ECO:0000313" key="9">
    <source>
        <dbReference type="EMBL" id="RDB66206.1"/>
    </source>
</evidence>
<dbReference type="Proteomes" id="UP000254000">
    <property type="component" value="Unassembled WGS sequence"/>
</dbReference>
<evidence type="ECO:0000256" key="2">
    <source>
        <dbReference type="ARBA" id="ARBA00013855"/>
    </source>
</evidence>
<comment type="similarity">
    <text evidence="1 5">Belongs to the MreC family.</text>
</comment>
<dbReference type="Gene3D" id="2.40.10.340">
    <property type="entry name" value="Rod shape-determining protein MreC, domain 1"/>
    <property type="match status" value="1"/>
</dbReference>
<name>A0A369M6W3_9ACTN</name>
<reference evidence="9 10" key="1">
    <citation type="journal article" date="2018" name="Elife">
        <title>Discovery and characterization of a prevalent human gut bacterial enzyme sufficient for the inactivation of a family of plant toxins.</title>
        <authorList>
            <person name="Koppel N."/>
            <person name="Bisanz J.E."/>
            <person name="Pandelia M.E."/>
            <person name="Turnbaugh P.J."/>
            <person name="Balskus E.P."/>
        </authorList>
    </citation>
    <scope>NUCLEOTIDE SEQUENCE [LARGE SCALE GENOMIC DNA]</scope>
    <source>
        <strain evidence="9 10">3C</strain>
    </source>
</reference>
<feature type="region of interest" description="Disordered" evidence="7">
    <location>
        <begin position="283"/>
        <end position="314"/>
    </location>
</feature>
<dbReference type="GeneID" id="78358708"/>
<dbReference type="PANTHER" id="PTHR34138">
    <property type="entry name" value="CELL SHAPE-DETERMINING PROTEIN MREC"/>
    <property type="match status" value="1"/>
</dbReference>
<evidence type="ECO:0000256" key="7">
    <source>
        <dbReference type="SAM" id="MobiDB-lite"/>
    </source>
</evidence>
<sequence length="314" mass="31831">MALNFQQSGSASAKRVLLVVLLVISLALATLYAREGEDGPLHAVQGAVAVAVGPFKFVGAAAGAGASSVGEGVENLTADESTLSGLRESNEELRRRLAEADEYKQEAERLEGLLDLKKSYDIDGVAARIVGKSVEAYNQTVTLDVGRDDGVESGMTVMGATGVVGQVKSTDARTCEVRLLTDQNSGAAAIIQSNRGEGIVRGSLEGLLYLENVDEANWPVVGDVIVTSGLGGSYVRGLIIGTVVRVDAAAGNATGRIVVKPNDTAASLSEVLVVRGLNSEGALASTPQAGTDGSGAAGGDTAGEDGDGEGGGES</sequence>
<feature type="domain" description="Rod shape-determining protein MreC beta-barrel core" evidence="8">
    <location>
        <begin position="129"/>
        <end position="274"/>
    </location>
</feature>
<evidence type="ECO:0000256" key="5">
    <source>
        <dbReference type="PIRNR" id="PIRNR038471"/>
    </source>
</evidence>
<dbReference type="Gene3D" id="2.40.10.350">
    <property type="entry name" value="Rod shape-determining protein MreC, domain 2"/>
    <property type="match status" value="1"/>
</dbReference>